<dbReference type="CDD" id="cd00093">
    <property type="entry name" value="HTH_XRE"/>
    <property type="match status" value="1"/>
</dbReference>
<dbReference type="Gene3D" id="1.10.260.40">
    <property type="entry name" value="lambda repressor-like DNA-binding domains"/>
    <property type="match status" value="1"/>
</dbReference>
<dbReference type="InterPro" id="IPR001387">
    <property type="entry name" value="Cro/C1-type_HTH"/>
</dbReference>
<evidence type="ECO:0000259" key="1">
    <source>
        <dbReference type="PROSITE" id="PS50943"/>
    </source>
</evidence>
<evidence type="ECO:0000313" key="2">
    <source>
        <dbReference type="EMBL" id="WIY05451.1"/>
    </source>
</evidence>
<reference evidence="2 3" key="1">
    <citation type="submission" date="2023-06" db="EMBL/GenBank/DDBJ databases">
        <authorList>
            <person name="Oyuntsetseg B."/>
            <person name="Kim S.B."/>
        </authorList>
    </citation>
    <scope>NUCLEOTIDE SEQUENCE [LARGE SCALE GENOMIC DNA]</scope>
    <source>
        <strain evidence="2 3">4-36</strain>
    </source>
</reference>
<dbReference type="InterPro" id="IPR010982">
    <property type="entry name" value="Lambda_DNA-bd_dom_sf"/>
</dbReference>
<dbReference type="KEGG" id="amog:QRX60_16970"/>
<dbReference type="RefSeq" id="WP_286001739.1">
    <property type="nucleotide sequence ID" value="NZ_CP127295.1"/>
</dbReference>
<dbReference type="Pfam" id="PF13560">
    <property type="entry name" value="HTH_31"/>
    <property type="match status" value="1"/>
</dbReference>
<organism evidence="2 3">
    <name type="scientific">Amycolatopsis mongoliensis</name>
    <dbReference type="NCBI Taxonomy" id="715475"/>
    <lineage>
        <taxon>Bacteria</taxon>
        <taxon>Bacillati</taxon>
        <taxon>Actinomycetota</taxon>
        <taxon>Actinomycetes</taxon>
        <taxon>Pseudonocardiales</taxon>
        <taxon>Pseudonocardiaceae</taxon>
        <taxon>Amycolatopsis</taxon>
    </lineage>
</organism>
<keyword evidence="3" id="KW-1185">Reference proteome</keyword>
<protein>
    <submittedName>
        <fullName evidence="2">Helix-turn-helix domain-containing protein</fullName>
    </submittedName>
</protein>
<name>A0A9Y2JXI9_9PSEU</name>
<dbReference type="AlphaFoldDB" id="A0A9Y2JXI9"/>
<dbReference type="Proteomes" id="UP001239397">
    <property type="component" value="Chromosome"/>
</dbReference>
<dbReference type="EMBL" id="CP127295">
    <property type="protein sequence ID" value="WIY05451.1"/>
    <property type="molecule type" value="Genomic_DNA"/>
</dbReference>
<feature type="domain" description="HTH cro/C1-type" evidence="1">
    <location>
        <begin position="12"/>
        <end position="65"/>
    </location>
</feature>
<gene>
    <name evidence="2" type="ORF">QRX60_16970</name>
</gene>
<dbReference type="GO" id="GO:0003677">
    <property type="term" value="F:DNA binding"/>
    <property type="evidence" value="ECO:0007669"/>
    <property type="project" value="InterPro"/>
</dbReference>
<proteinExistence type="predicted"/>
<evidence type="ECO:0000313" key="3">
    <source>
        <dbReference type="Proteomes" id="UP001239397"/>
    </source>
</evidence>
<sequence>MANDTTGVGRHLRMLREQAGLTQTEAALRAGLTREAVCAIDNGRHDPRMSTIRRYCDAIGARVYIGLGGDG</sequence>
<dbReference type="SMART" id="SM00530">
    <property type="entry name" value="HTH_XRE"/>
    <property type="match status" value="1"/>
</dbReference>
<accession>A0A9Y2JXI9</accession>
<dbReference type="PROSITE" id="PS50943">
    <property type="entry name" value="HTH_CROC1"/>
    <property type="match status" value="1"/>
</dbReference>
<dbReference type="SUPFAM" id="SSF47413">
    <property type="entry name" value="lambda repressor-like DNA-binding domains"/>
    <property type="match status" value="1"/>
</dbReference>